<reference evidence="2 3" key="1">
    <citation type="journal article" date="2022" name="G3 (Bethesda)">
        <title>Whole-genome sequence and methylome profiling of the almond [Prunus dulcis (Mill.) D.A. Webb] cultivar 'Nonpareil'.</title>
        <authorList>
            <person name="D'Amico-Willman K.M."/>
            <person name="Ouma W.Z."/>
            <person name="Meulia T."/>
            <person name="Sideli G.M."/>
            <person name="Gradziel T.M."/>
            <person name="Fresnedo-Ramirez J."/>
        </authorList>
    </citation>
    <scope>NUCLEOTIDE SEQUENCE [LARGE SCALE GENOMIC DNA]</scope>
    <source>
        <strain evidence="2">Clone GOH B32 T37-40</strain>
    </source>
</reference>
<dbReference type="Proteomes" id="UP001054821">
    <property type="component" value="Chromosome 5"/>
</dbReference>
<comment type="caution">
    <text evidence="2">The sequence shown here is derived from an EMBL/GenBank/DDBJ whole genome shotgun (WGS) entry which is preliminary data.</text>
</comment>
<keyword evidence="1" id="KW-0732">Signal</keyword>
<organism evidence="2 3">
    <name type="scientific">Prunus dulcis</name>
    <name type="common">Almond</name>
    <name type="synonym">Amygdalus dulcis</name>
    <dbReference type="NCBI Taxonomy" id="3755"/>
    <lineage>
        <taxon>Eukaryota</taxon>
        <taxon>Viridiplantae</taxon>
        <taxon>Streptophyta</taxon>
        <taxon>Embryophyta</taxon>
        <taxon>Tracheophyta</taxon>
        <taxon>Spermatophyta</taxon>
        <taxon>Magnoliopsida</taxon>
        <taxon>eudicotyledons</taxon>
        <taxon>Gunneridae</taxon>
        <taxon>Pentapetalae</taxon>
        <taxon>rosids</taxon>
        <taxon>fabids</taxon>
        <taxon>Rosales</taxon>
        <taxon>Rosaceae</taxon>
        <taxon>Amygdaloideae</taxon>
        <taxon>Amygdaleae</taxon>
        <taxon>Prunus</taxon>
    </lineage>
</organism>
<dbReference type="EMBL" id="JAJFAZ020000005">
    <property type="protein sequence ID" value="KAI5328918.1"/>
    <property type="molecule type" value="Genomic_DNA"/>
</dbReference>
<dbReference type="PANTHER" id="PTHR31973">
    <property type="entry name" value="POLYPROTEIN, PUTATIVE-RELATED"/>
    <property type="match status" value="1"/>
</dbReference>
<protein>
    <submittedName>
        <fullName evidence="2">Uncharacterized protein</fullName>
    </submittedName>
</protein>
<evidence type="ECO:0000313" key="2">
    <source>
        <dbReference type="EMBL" id="KAI5328918.1"/>
    </source>
</evidence>
<dbReference type="PANTHER" id="PTHR31973:SF199">
    <property type="entry name" value="SWIM-TYPE DOMAIN-CONTAINING PROTEIN"/>
    <property type="match status" value="1"/>
</dbReference>
<accession>A0AAD4VQW3</accession>
<evidence type="ECO:0000256" key="1">
    <source>
        <dbReference type="SAM" id="SignalP"/>
    </source>
</evidence>
<feature type="chain" id="PRO_5041951659" evidence="1">
    <location>
        <begin position="25"/>
        <end position="152"/>
    </location>
</feature>
<gene>
    <name evidence="2" type="ORF">L3X38_028315</name>
</gene>
<feature type="signal peptide" evidence="1">
    <location>
        <begin position="1"/>
        <end position="24"/>
    </location>
</feature>
<name>A0AAD4VQW3_PRUDU</name>
<proteinExistence type="predicted"/>
<dbReference type="AlphaFoldDB" id="A0AAD4VQW3"/>
<keyword evidence="3" id="KW-1185">Reference proteome</keyword>
<sequence length="152" mass="17607">MYNKFRATHLGLTLKHMLWAAARATTISWWEAEMEKIKEEDLEAWKWLVQRLPNNWTKSHFHPRYECDLLLNNLCESFNVAIIDAKDNSILTCLESIRMYVMLRMANRSVTSRDRLRHSTILSALGPLSALTVLFLGAHEQLPSRSPILGLL</sequence>
<evidence type="ECO:0000313" key="3">
    <source>
        <dbReference type="Proteomes" id="UP001054821"/>
    </source>
</evidence>